<dbReference type="GO" id="GO:0140933">
    <property type="term" value="F:5'-(N(7)-methylguanosine 5'-triphospho)-[mRNA] hydrolase activity"/>
    <property type="evidence" value="ECO:0007669"/>
    <property type="project" value="UniProtKB-EC"/>
</dbReference>
<accession>H6X4W0</accession>
<evidence type="ECO:0000256" key="9">
    <source>
        <dbReference type="ARBA" id="ARBA00042015"/>
    </source>
</evidence>
<feature type="domain" description="Nudix hydrolase" evidence="14">
    <location>
        <begin position="11"/>
        <end position="163"/>
    </location>
</feature>
<evidence type="ECO:0000256" key="11">
    <source>
        <dbReference type="ARBA" id="ARBA00047661"/>
    </source>
</evidence>
<dbReference type="PANTHER" id="PTHR31699">
    <property type="entry name" value="NUDIX T16 FAMILY MEMBER"/>
    <property type="match status" value="1"/>
</dbReference>
<dbReference type="PROSITE" id="PS51462">
    <property type="entry name" value="NUDIX"/>
    <property type="match status" value="1"/>
</dbReference>
<evidence type="ECO:0000256" key="6">
    <source>
        <dbReference type="ARBA" id="ARBA00039871"/>
    </source>
</evidence>
<evidence type="ECO:0000256" key="10">
    <source>
        <dbReference type="ARBA" id="ARBA00043162"/>
    </source>
</evidence>
<gene>
    <name evidence="15" type="primary">nudE_1</name>
    <name evidence="15" type="ORF">RaK2_00503</name>
</gene>
<comment type="similarity">
    <text evidence="4">Belongs to the Nudix hydrolase family. NUDT16 subfamily.</text>
</comment>
<proteinExistence type="inferred from homology"/>
<comment type="catalytic activity">
    <reaction evidence="12">
        <text>IDP + H2O = IMP + phosphate + H(+)</text>
        <dbReference type="Rhea" id="RHEA:35207"/>
        <dbReference type="ChEBI" id="CHEBI:15377"/>
        <dbReference type="ChEBI" id="CHEBI:15378"/>
        <dbReference type="ChEBI" id="CHEBI:43474"/>
        <dbReference type="ChEBI" id="CHEBI:58053"/>
        <dbReference type="ChEBI" id="CHEBI:58280"/>
        <dbReference type="EC" id="3.6.1.64"/>
    </reaction>
    <physiologicalReaction direction="left-to-right" evidence="12">
        <dbReference type="Rhea" id="RHEA:35208"/>
    </physiologicalReaction>
</comment>
<evidence type="ECO:0000256" key="12">
    <source>
        <dbReference type="ARBA" id="ARBA00047875"/>
    </source>
</evidence>
<sequence>MEKIDFGTRSTRADFAFCWIFARDCTPYSGYDDQLGIDKVNLVLAQLRFDGCIGACGGMVESDDNSLEEAVQREVLEEIGYTVDLTHLKPLLSLRLPSGSHCHSYSYEVDYNELQSIRDGAYRGIHFNPECAGVNLLHISRYTKGYGNECGYNVLLEQHWSGTSKEEFMYLVETENLLISYLKE</sequence>
<dbReference type="InterPro" id="IPR000086">
    <property type="entry name" value="NUDIX_hydrolase_dom"/>
</dbReference>
<name>H6X4W0_9CAUD</name>
<dbReference type="Pfam" id="PF22327">
    <property type="entry name" value="Nudt16-like"/>
    <property type="match status" value="1"/>
</dbReference>
<dbReference type="GO" id="GO:0016077">
    <property type="term" value="P:sno(s)RNA catabolic process"/>
    <property type="evidence" value="ECO:0007669"/>
    <property type="project" value="TreeGrafter"/>
</dbReference>
<evidence type="ECO:0000256" key="3">
    <source>
        <dbReference type="ARBA" id="ARBA00023080"/>
    </source>
</evidence>
<evidence type="ECO:0000256" key="4">
    <source>
        <dbReference type="ARBA" id="ARBA00038173"/>
    </source>
</evidence>
<keyword evidence="2" id="KW-0694">RNA-binding</keyword>
<dbReference type="GO" id="GO:1990174">
    <property type="term" value="F:phosphodiesterase decapping endonuclease activity"/>
    <property type="evidence" value="ECO:0007669"/>
    <property type="project" value="TreeGrafter"/>
</dbReference>
<evidence type="ECO:0000256" key="8">
    <source>
        <dbReference type="ARBA" id="ARBA00041656"/>
    </source>
</evidence>
<dbReference type="EMBL" id="JQ513383">
    <property type="protein sequence ID" value="AFA44776.1"/>
    <property type="molecule type" value="Genomic_DNA"/>
</dbReference>
<dbReference type="GO" id="GO:0030515">
    <property type="term" value="F:snoRNA binding"/>
    <property type="evidence" value="ECO:0007669"/>
    <property type="project" value="TreeGrafter"/>
</dbReference>
<evidence type="ECO:0000256" key="5">
    <source>
        <dbReference type="ARBA" id="ARBA00038899"/>
    </source>
</evidence>
<dbReference type="EC" id="3.6.1.64" evidence="5"/>
<dbReference type="GO" id="GO:1990003">
    <property type="term" value="F:IDP phosphatase activity"/>
    <property type="evidence" value="ECO:0007669"/>
    <property type="project" value="UniProtKB-EC"/>
</dbReference>
<evidence type="ECO:0000256" key="1">
    <source>
        <dbReference type="ARBA" id="ARBA00001941"/>
    </source>
</evidence>
<comment type="catalytic activity">
    <reaction evidence="13">
        <text>dIDP + H2O = dIMP + phosphate + H(+)</text>
        <dbReference type="Rhea" id="RHEA:35211"/>
        <dbReference type="ChEBI" id="CHEBI:15377"/>
        <dbReference type="ChEBI" id="CHEBI:15378"/>
        <dbReference type="ChEBI" id="CHEBI:43474"/>
        <dbReference type="ChEBI" id="CHEBI:61194"/>
        <dbReference type="ChEBI" id="CHEBI:62286"/>
        <dbReference type="EC" id="3.6.1.64"/>
    </reaction>
    <physiologicalReaction direction="left-to-right" evidence="13">
        <dbReference type="Rhea" id="RHEA:35212"/>
    </physiologicalReaction>
</comment>
<evidence type="ECO:0000313" key="16">
    <source>
        <dbReference type="Proteomes" id="UP000007524"/>
    </source>
</evidence>
<evidence type="ECO:0000256" key="7">
    <source>
        <dbReference type="ARBA" id="ARBA00041450"/>
    </source>
</evidence>
<dbReference type="Proteomes" id="UP000007524">
    <property type="component" value="Segment"/>
</dbReference>
<dbReference type="Gene3D" id="3.90.79.10">
    <property type="entry name" value="Nucleoside Triphosphate Pyrophosphohydrolase"/>
    <property type="match status" value="1"/>
</dbReference>
<protein>
    <recommendedName>
        <fullName evidence="6">U8 snoRNA-decapping enzyme</fullName>
        <ecNumber evidence="5">3.6.1.64</ecNumber>
    </recommendedName>
    <alternativeName>
        <fullName evidence="9">IDP phosphatase</fullName>
    </alternativeName>
    <alternativeName>
        <fullName evidence="7">Inosine diphosphate phosphatase</fullName>
    </alternativeName>
    <alternativeName>
        <fullName evidence="8">Nucleoside diphosphate-linked moiety X motif 16</fullName>
    </alternativeName>
    <alternativeName>
        <fullName evidence="10">m7GpppN-mRNA hydrolase</fullName>
    </alternativeName>
</protein>
<comment type="catalytic activity">
    <reaction evidence="11">
        <text>a 5'-end (N(7)-methyl 5'-triphosphoguanosine)-ribonucleoside in mRNA + H2O = N(7)-methyl-GDP + a 5'-end phospho-ribonucleoside in mRNA + 2 H(+)</text>
        <dbReference type="Rhea" id="RHEA:67484"/>
        <dbReference type="Rhea" id="RHEA-COMP:15692"/>
        <dbReference type="Rhea" id="RHEA-COMP:17167"/>
        <dbReference type="ChEBI" id="CHEBI:15377"/>
        <dbReference type="ChEBI" id="CHEBI:15378"/>
        <dbReference type="ChEBI" id="CHEBI:63714"/>
        <dbReference type="ChEBI" id="CHEBI:138282"/>
        <dbReference type="ChEBI" id="CHEBI:156461"/>
        <dbReference type="EC" id="3.6.1.62"/>
    </reaction>
    <physiologicalReaction direction="left-to-right" evidence="11">
        <dbReference type="Rhea" id="RHEA:67485"/>
    </physiologicalReaction>
</comment>
<reference evidence="15 16" key="1">
    <citation type="journal article" date="2012" name="J. Virol.">
        <title>Genome of Klebsiella sp.-Infecting Bacteriophage vB_KleM_RaK2.</title>
        <authorList>
            <person name="Simoliunas E."/>
            <person name="Kaliniene L."/>
            <person name="Truncaite L."/>
            <person name="Klausa V."/>
            <person name="Zajanckauskaite A."/>
            <person name="Meskys R."/>
        </authorList>
    </citation>
    <scope>NUCLEOTIDE SEQUENCE [LARGE SCALE GENOMIC DNA]</scope>
</reference>
<dbReference type="InterPro" id="IPR015797">
    <property type="entry name" value="NUDIX_hydrolase-like_dom_sf"/>
</dbReference>
<dbReference type="OrthoDB" id="6376at10239"/>
<evidence type="ECO:0000256" key="13">
    <source>
        <dbReference type="ARBA" id="ARBA00048945"/>
    </source>
</evidence>
<keyword evidence="16" id="KW-1185">Reference proteome</keyword>
<dbReference type="KEGG" id="vg:14013091"/>
<comment type="cofactor">
    <cofactor evidence="1">
        <name>Co(2+)</name>
        <dbReference type="ChEBI" id="CHEBI:48828"/>
    </cofactor>
</comment>
<dbReference type="GeneID" id="14013091"/>
<dbReference type="GO" id="GO:0009117">
    <property type="term" value="P:nucleotide metabolic process"/>
    <property type="evidence" value="ECO:0007669"/>
    <property type="project" value="UniProtKB-KW"/>
</dbReference>
<dbReference type="RefSeq" id="YP_007007658.1">
    <property type="nucleotide sequence ID" value="NC_019526.1"/>
</dbReference>
<keyword evidence="3" id="KW-0546">Nucleotide metabolism</keyword>
<dbReference type="SUPFAM" id="SSF55811">
    <property type="entry name" value="Nudix"/>
    <property type="match status" value="1"/>
</dbReference>
<dbReference type="PANTHER" id="PTHR31699:SF1">
    <property type="entry name" value="U8 SNORNA-DECAPPING ENZYME"/>
    <property type="match status" value="1"/>
</dbReference>
<dbReference type="InterPro" id="IPR054754">
    <property type="entry name" value="NudT16"/>
</dbReference>
<keyword evidence="15" id="KW-0378">Hydrolase</keyword>
<evidence type="ECO:0000313" key="15">
    <source>
        <dbReference type="EMBL" id="AFA44776.1"/>
    </source>
</evidence>
<evidence type="ECO:0000256" key="2">
    <source>
        <dbReference type="ARBA" id="ARBA00022884"/>
    </source>
</evidence>
<dbReference type="GO" id="GO:0006402">
    <property type="term" value="P:mRNA catabolic process"/>
    <property type="evidence" value="ECO:0007669"/>
    <property type="project" value="TreeGrafter"/>
</dbReference>
<organism evidence="15 16">
    <name type="scientific">Klebsiella phage vB_KleM_RaK2</name>
    <dbReference type="NCBI Taxonomy" id="1147094"/>
    <lineage>
        <taxon>Viruses</taxon>
        <taxon>Duplodnaviria</taxon>
        <taxon>Heunggongvirae</taxon>
        <taxon>Uroviricota</taxon>
        <taxon>Caudoviricetes</taxon>
        <taxon>Alcyoneusvirus</taxon>
        <taxon>Alcyoneusvirus RaK2</taxon>
    </lineage>
</organism>
<evidence type="ECO:0000259" key="14">
    <source>
        <dbReference type="PROSITE" id="PS51462"/>
    </source>
</evidence>